<accession>A0A3M8SYA5</accession>
<feature type="chain" id="PRO_5018184457" evidence="2">
    <location>
        <begin position="22"/>
        <end position="457"/>
    </location>
</feature>
<dbReference type="Proteomes" id="UP000267049">
    <property type="component" value="Unassembled WGS sequence"/>
</dbReference>
<organism evidence="3 4">
    <name type="scientific">Montanilutibacter psychrotolerans</name>
    <dbReference type="NCBI Taxonomy" id="1327343"/>
    <lineage>
        <taxon>Bacteria</taxon>
        <taxon>Pseudomonadati</taxon>
        <taxon>Pseudomonadota</taxon>
        <taxon>Gammaproteobacteria</taxon>
        <taxon>Lysobacterales</taxon>
        <taxon>Lysobacteraceae</taxon>
        <taxon>Montanilutibacter</taxon>
    </lineage>
</organism>
<comment type="caution">
    <text evidence="3">The sequence shown here is derived from an EMBL/GenBank/DDBJ whole genome shotgun (WGS) entry which is preliminary data.</text>
</comment>
<dbReference type="EMBL" id="RIBS01000001">
    <property type="protein sequence ID" value="RNF86337.1"/>
    <property type="molecule type" value="Genomic_DNA"/>
</dbReference>
<proteinExistence type="predicted"/>
<feature type="signal peptide" evidence="2">
    <location>
        <begin position="1"/>
        <end position="21"/>
    </location>
</feature>
<dbReference type="AlphaFoldDB" id="A0A3M8SYA5"/>
<evidence type="ECO:0000256" key="1">
    <source>
        <dbReference type="SAM" id="MobiDB-lite"/>
    </source>
</evidence>
<reference evidence="3 4" key="1">
    <citation type="submission" date="2018-11" db="EMBL/GenBank/DDBJ databases">
        <title>Lysobacter cryohumiis sp. nov., isolated from soil in the Tianshan Mountains, Xinjiang, China.</title>
        <authorList>
            <person name="Luo Y."/>
            <person name="Sheng H."/>
        </authorList>
    </citation>
    <scope>NUCLEOTIDE SEQUENCE [LARGE SCALE GENOMIC DNA]</scope>
    <source>
        <strain evidence="3 4">ZS60</strain>
    </source>
</reference>
<dbReference type="OrthoDB" id="5992849at2"/>
<sequence length="457" mass="49409">MTKMRAWVGFVACLLPLGMLAVSTAQTSLQRNEQLRREGDAAVAMLAIPAAKPGSNAFASVWLLRYEVPALAHEAVMSEDVAAFDRRLQLRHQQVPHGFEATDSAAFVSAARDRYPYTPSTKADLDALCGLTTDDCLDYVRAHREQAITGLSAFRPLLPRIAAIGQHGHIADRFSADAQAPAPEWGLLRARLSEHALDFVDGRVDAALSATCTDAVTWRRLSTNSYQLVATVVGRSFATASVTLASQMLAELPPDHPLPASCRLAFSPPLPEEALTCRAISGEFRTVAAAIVGPDHDPDDSGIAKAVLRRDDARRRLATLYAPACNAQTRRSVMLDRPVPRTDTSSYSLGCLLSLTDCQPTAEAGFDHSRSTRRGQDTIARLRMAAALLWLRDRPQDARPLPTRLAEMPASLRGPGRAIEPDVDGRGLKVALFEPGKDGPTHARLPLPASRHSAAGR</sequence>
<evidence type="ECO:0000313" key="3">
    <source>
        <dbReference type="EMBL" id="RNF86337.1"/>
    </source>
</evidence>
<evidence type="ECO:0000256" key="2">
    <source>
        <dbReference type="SAM" id="SignalP"/>
    </source>
</evidence>
<dbReference type="RefSeq" id="WP_123086454.1">
    <property type="nucleotide sequence ID" value="NZ_RIBS01000001.1"/>
</dbReference>
<protein>
    <submittedName>
        <fullName evidence="3">Uncharacterized protein</fullName>
    </submittedName>
</protein>
<keyword evidence="2" id="KW-0732">Signal</keyword>
<name>A0A3M8SYA5_9GAMM</name>
<gene>
    <name evidence="3" type="ORF">EER27_02650</name>
</gene>
<keyword evidence="4" id="KW-1185">Reference proteome</keyword>
<feature type="region of interest" description="Disordered" evidence="1">
    <location>
        <begin position="434"/>
        <end position="457"/>
    </location>
</feature>
<evidence type="ECO:0000313" key="4">
    <source>
        <dbReference type="Proteomes" id="UP000267049"/>
    </source>
</evidence>